<evidence type="ECO:0000256" key="4">
    <source>
        <dbReference type="PROSITE-ProRule" id="PRU00087"/>
    </source>
</evidence>
<dbReference type="Pfam" id="PF00630">
    <property type="entry name" value="Filamin"/>
    <property type="match status" value="13"/>
</dbReference>
<dbReference type="Gene3D" id="1.10.418.10">
    <property type="entry name" value="Calponin-like domain"/>
    <property type="match status" value="2"/>
</dbReference>
<keyword evidence="2" id="KW-0677">Repeat</keyword>
<evidence type="ECO:0000256" key="3">
    <source>
        <dbReference type="ARBA" id="ARBA00023203"/>
    </source>
</evidence>
<dbReference type="SMART" id="SM00557">
    <property type="entry name" value="IG_FLMN"/>
    <property type="match status" value="13"/>
</dbReference>
<feature type="repeat" description="Filamin" evidence="4">
    <location>
        <begin position="291"/>
        <end position="389"/>
    </location>
</feature>
<dbReference type="InterPro" id="IPR014756">
    <property type="entry name" value="Ig_E-set"/>
</dbReference>
<feature type="repeat" description="Filamin" evidence="4">
    <location>
        <begin position="968"/>
        <end position="1060"/>
    </location>
</feature>
<dbReference type="InterPro" id="IPR044801">
    <property type="entry name" value="Filamin"/>
</dbReference>
<keyword evidence="7" id="KW-1185">Reference proteome</keyword>
<dbReference type="PANTHER" id="PTHR38537:SF8">
    <property type="entry name" value="FILAMIN-A"/>
    <property type="match status" value="1"/>
</dbReference>
<sequence>MSQFPYQADTGFGPVEPCLPLQRDADYCEFDDEDEMVTTERELAEDAQWKKIQQNTFTRWANEHLKTVSKHIGNLESDLSDGLRLITLIEVLSGKRLPKHNKKPSFRSQKLENVSVALKFLQDDEGIRIVNIDSSHIVDCKLKLILGLIWTLILHYSISLPMWEGEDDMNNGGTEPTPKQRLMNWIQTKLPDLPIKNFTTDWNDGKAVGALVDAVAPGLCPDWPDWDPKDGVQNASEAMGLADDWLNIPQLIKPEEIVNPNIDEQSMMTYLSQYPNAKIKPGAPLRPRTTPNKIPPPRVRVYGPGIEPTGPVVGAPANFTVETFSAGKGQVDVIVENPKGTREPVDIRFNNDRNLTYSVSYIPQLEGNHKIGVKFAGRDVPKSPFNVKVEGHAGDPTKVTAAGPGLQPDGVCINRPTYFDISTKNAGKGVPEVIILDPSGNKNSIPVKVRQTTPDLWRCEYLSPTVGLHSVNIFFAGQPIPNSPYGVRVSPVSDPKKVRASGRGLQPNGVRVKDEADFKIYTEGAGEGTPEVQIIGPNGVRENCKLTKIQGHTYQAVYHPIKEGRYVVMITFAGQEIHKSPFEVNVGPYKETLIRAYGPGLVGGVVGYPALFTVETNGETGALGFSIQGPSQAKIECHDNGDGSADVRYYPTAPGEYAVHILCDNEDIPQSPYIAQVLPNTDYFPEKVDVYGAGVEPNGVQTHSPAKFTIDAKKAGSAPLDVRVCDANCNNVDVKLTEKADGTVEGCYIPKSGNRHTVQVNYGGVAVKNSPFRVYVGEPVDASKVQCFGPGIQDGVKANTPTHFNIDARDAGDADYLDVHLVNEDTHQEIPVKLTDNGDRTYTVDYEAAEAGDYSVTLHYGGIKVPTTPVKFKVQPNVDVSKIKVDGLEPTAPINSLQQFRVITQDAGKAEFAISITSPSGSKVKAHVIPTHEGYLVNFTPTQLGEYLLGISFGGEPISHRPFKLTCLTGSDPLKVKASGPGLHRGIVNRPAEFMIDTRGAGQGGLGVTVEGPCEAAINCRDNGDGTCSVAYLPTEIGDYGINITFNDQHIPGSPFQAIIVPEVDMNKIKVSGSGIQLHGVYVDSPTDFLVDTRGIPKTDDGKVTCTITNPSGAQTEKLVTPLLDGTYKVSYTPFEEGRHTIDIFYDNAPVPGSPFIVNVRRGCDAKKCIAYGPGLEQGILEKPNVFTVETKGAGTGGLSLAIEGPSEAKMTCKDNRDGSCSVEYVPTEAGEYDVAIRFADHHIPGSPFKVMVAPEVDEKLVKAYGPGLESSKCRTGIPTKFTVDASKAGPAPVAVNITSDSKPLPKRPEVQDNGNGTFDVSYIPPNEGANLQTHILYNGKDIPNSPFPVKVRPVVEPEKVKISGPAIFDNGIPASIPTNIKIDTTEAGYGDLEVKITGPDGNPRPVKLKDNGDGTFNATFVPDDCGRYKLDVKYGGKEVPKTPIPVQAYAIGHAEKCKITEGLEKTLYSGESYCVTVNTENAGNGAVTCRIKSVDGGGDVDINIVDNGDGTVSIHYTVQDAGEYTINIKFGGQTVPGGFYTFVHPPDLKISHP</sequence>
<dbReference type="PROSITE" id="PS50194">
    <property type="entry name" value="FILAMIN_REPEAT"/>
    <property type="match status" value="13"/>
</dbReference>
<feature type="domain" description="Calponin-homology (CH)" evidence="5">
    <location>
        <begin position="51"/>
        <end position="157"/>
    </location>
</feature>
<name>A0ABQ9JDD6_9CUCU</name>
<dbReference type="CDD" id="cd21311">
    <property type="entry name" value="CH_dFLNA-like_rpt1"/>
    <property type="match status" value="1"/>
</dbReference>
<protein>
    <recommendedName>
        <fullName evidence="5">Calponin-homology (CH) domain-containing protein</fullName>
    </recommendedName>
</protein>
<dbReference type="CDD" id="cd21315">
    <property type="entry name" value="CH_dFLNA-like_rpt2"/>
    <property type="match status" value="1"/>
</dbReference>
<feature type="repeat" description="Filamin" evidence="4">
    <location>
        <begin position="490"/>
        <end position="586"/>
    </location>
</feature>
<dbReference type="Pfam" id="PF00307">
    <property type="entry name" value="CH"/>
    <property type="match status" value="2"/>
</dbReference>
<feature type="repeat" description="Filamin" evidence="4">
    <location>
        <begin position="1353"/>
        <end position="1449"/>
    </location>
</feature>
<feature type="repeat" description="Filamin" evidence="4">
    <location>
        <begin position="391"/>
        <end position="489"/>
    </location>
</feature>
<dbReference type="EMBL" id="JAPWTJ010000744">
    <property type="protein sequence ID" value="KAJ8975975.1"/>
    <property type="molecule type" value="Genomic_DNA"/>
</dbReference>
<dbReference type="SUPFAM" id="SSF47576">
    <property type="entry name" value="Calponin-homology domain, CH-domain"/>
    <property type="match status" value="1"/>
</dbReference>
<comment type="caution">
    <text evidence="6">The sequence shown here is derived from an EMBL/GenBank/DDBJ whole genome shotgun (WGS) entry which is preliminary data.</text>
</comment>
<accession>A0ABQ9JDD6</accession>
<organism evidence="6 7">
    <name type="scientific">Molorchus minor</name>
    <dbReference type="NCBI Taxonomy" id="1323400"/>
    <lineage>
        <taxon>Eukaryota</taxon>
        <taxon>Metazoa</taxon>
        <taxon>Ecdysozoa</taxon>
        <taxon>Arthropoda</taxon>
        <taxon>Hexapoda</taxon>
        <taxon>Insecta</taxon>
        <taxon>Pterygota</taxon>
        <taxon>Neoptera</taxon>
        <taxon>Endopterygota</taxon>
        <taxon>Coleoptera</taxon>
        <taxon>Polyphaga</taxon>
        <taxon>Cucujiformia</taxon>
        <taxon>Chrysomeloidea</taxon>
        <taxon>Cerambycidae</taxon>
        <taxon>Lamiinae</taxon>
        <taxon>Monochamini</taxon>
        <taxon>Molorchus</taxon>
    </lineage>
</organism>
<dbReference type="InterPro" id="IPR017868">
    <property type="entry name" value="Filamin/ABP280_repeat-like"/>
</dbReference>
<feature type="repeat" description="Filamin" evidence="4">
    <location>
        <begin position="1061"/>
        <end position="1160"/>
    </location>
</feature>
<dbReference type="PANTHER" id="PTHR38537">
    <property type="entry name" value="JITTERBUG, ISOFORM N"/>
    <property type="match status" value="1"/>
</dbReference>
<dbReference type="PROSITE" id="PS50021">
    <property type="entry name" value="CH"/>
    <property type="match status" value="2"/>
</dbReference>
<dbReference type="Gene3D" id="2.60.40.10">
    <property type="entry name" value="Immunoglobulins"/>
    <property type="match status" value="13"/>
</dbReference>
<proteinExistence type="inferred from homology"/>
<dbReference type="InterPro" id="IPR001589">
    <property type="entry name" value="Actinin_actin-bd_CS"/>
</dbReference>
<evidence type="ECO:0000259" key="5">
    <source>
        <dbReference type="PROSITE" id="PS50021"/>
    </source>
</evidence>
<gene>
    <name evidence="6" type="ORF">NQ317_000679</name>
</gene>
<dbReference type="PROSITE" id="PS00019">
    <property type="entry name" value="ACTININ_1"/>
    <property type="match status" value="1"/>
</dbReference>
<dbReference type="InterPro" id="IPR013783">
    <property type="entry name" value="Ig-like_fold"/>
</dbReference>
<evidence type="ECO:0000256" key="1">
    <source>
        <dbReference type="ARBA" id="ARBA00009238"/>
    </source>
</evidence>
<feature type="domain" description="Calponin-homology (CH)" evidence="5">
    <location>
        <begin position="176"/>
        <end position="279"/>
    </location>
</feature>
<feature type="repeat" description="Filamin" evidence="4">
    <location>
        <begin position="1161"/>
        <end position="1253"/>
    </location>
</feature>
<feature type="repeat" description="Filamin" evidence="4">
    <location>
        <begin position="875"/>
        <end position="967"/>
    </location>
</feature>
<dbReference type="InterPro" id="IPR036872">
    <property type="entry name" value="CH_dom_sf"/>
</dbReference>
<comment type="similarity">
    <text evidence="1">Belongs to the filamin family.</text>
</comment>
<dbReference type="InterPro" id="IPR001715">
    <property type="entry name" value="CH_dom"/>
</dbReference>
<feature type="repeat" description="Filamin" evidence="4">
    <location>
        <begin position="1462"/>
        <end position="1545"/>
    </location>
</feature>
<keyword evidence="3" id="KW-0009">Actin-binding</keyword>
<dbReference type="SMART" id="SM00033">
    <property type="entry name" value="CH"/>
    <property type="match status" value="2"/>
</dbReference>
<reference evidence="6" key="1">
    <citation type="journal article" date="2023" name="Insect Mol. Biol.">
        <title>Genome sequencing provides insights into the evolution of gene families encoding plant cell wall-degrading enzymes in longhorned beetles.</title>
        <authorList>
            <person name="Shin N.R."/>
            <person name="Okamura Y."/>
            <person name="Kirsch R."/>
            <person name="Pauchet Y."/>
        </authorList>
    </citation>
    <scope>NUCLEOTIDE SEQUENCE</scope>
    <source>
        <strain evidence="6">MMC_N1</strain>
    </source>
</reference>
<feature type="repeat" description="Filamin" evidence="4">
    <location>
        <begin position="680"/>
        <end position="776"/>
    </location>
</feature>
<evidence type="ECO:0000256" key="2">
    <source>
        <dbReference type="ARBA" id="ARBA00022737"/>
    </source>
</evidence>
<feature type="repeat" description="Filamin" evidence="4">
    <location>
        <begin position="1254"/>
        <end position="1352"/>
    </location>
</feature>
<feature type="repeat" description="Filamin" evidence="4">
    <location>
        <begin position="586"/>
        <end position="677"/>
    </location>
</feature>
<dbReference type="Proteomes" id="UP001162164">
    <property type="component" value="Unassembled WGS sequence"/>
</dbReference>
<dbReference type="InterPro" id="IPR001298">
    <property type="entry name" value="Filamin/ABP280_rpt"/>
</dbReference>
<feature type="repeat" description="Filamin" evidence="4">
    <location>
        <begin position="777"/>
        <end position="874"/>
    </location>
</feature>
<dbReference type="SUPFAM" id="SSF81296">
    <property type="entry name" value="E set domains"/>
    <property type="match status" value="13"/>
</dbReference>
<evidence type="ECO:0000313" key="7">
    <source>
        <dbReference type="Proteomes" id="UP001162164"/>
    </source>
</evidence>
<evidence type="ECO:0000313" key="6">
    <source>
        <dbReference type="EMBL" id="KAJ8975975.1"/>
    </source>
</evidence>